<evidence type="ECO:0000256" key="2">
    <source>
        <dbReference type="ARBA" id="ARBA00022840"/>
    </source>
</evidence>
<feature type="region of interest" description="Disordered" evidence="3">
    <location>
        <begin position="841"/>
        <end position="865"/>
    </location>
</feature>
<dbReference type="Gene3D" id="1.10.8.60">
    <property type="match status" value="1"/>
</dbReference>
<evidence type="ECO:0000256" key="3">
    <source>
        <dbReference type="SAM" id="MobiDB-lite"/>
    </source>
</evidence>
<keyword evidence="6" id="KW-1185">Reference proteome</keyword>
<dbReference type="FunFam" id="1.10.8.60:FF:000064">
    <property type="entry name" value="IQ motif containing with AAA domain 1"/>
    <property type="match status" value="1"/>
</dbReference>
<dbReference type="AlphaFoldDB" id="A0A4D9DLR0"/>
<dbReference type="Pfam" id="PF00612">
    <property type="entry name" value="IQ"/>
    <property type="match status" value="1"/>
</dbReference>
<dbReference type="SUPFAM" id="SSF52540">
    <property type="entry name" value="P-loop containing nucleoside triphosphate hydrolases"/>
    <property type="match status" value="1"/>
</dbReference>
<keyword evidence="2" id="KW-0067">ATP-binding</keyword>
<feature type="compositionally biased region" description="Basic residues" evidence="3">
    <location>
        <begin position="856"/>
        <end position="865"/>
    </location>
</feature>
<reference evidence="5 6" key="2">
    <citation type="submission" date="2019-04" db="EMBL/GenBank/DDBJ databases">
        <title>The genome sequence of big-headed turtle.</title>
        <authorList>
            <person name="Gong S."/>
        </authorList>
    </citation>
    <scope>NUCLEOTIDE SEQUENCE [LARGE SCALE GENOMIC DNA]</scope>
    <source>
        <strain evidence="5">DO16091913</strain>
        <tissue evidence="5">Muscle</tissue>
    </source>
</reference>
<organism evidence="5 6">
    <name type="scientific">Platysternon megacephalum</name>
    <name type="common">big-headed turtle</name>
    <dbReference type="NCBI Taxonomy" id="55544"/>
    <lineage>
        <taxon>Eukaryota</taxon>
        <taxon>Metazoa</taxon>
        <taxon>Chordata</taxon>
        <taxon>Craniata</taxon>
        <taxon>Vertebrata</taxon>
        <taxon>Euteleostomi</taxon>
        <taxon>Archelosauria</taxon>
        <taxon>Testudinata</taxon>
        <taxon>Testudines</taxon>
        <taxon>Cryptodira</taxon>
        <taxon>Durocryptodira</taxon>
        <taxon>Testudinoidea</taxon>
        <taxon>Platysternidae</taxon>
        <taxon>Platysternon</taxon>
    </lineage>
</organism>
<dbReference type="Gene3D" id="3.40.50.300">
    <property type="entry name" value="P-loop containing nucleotide triphosphate hydrolases"/>
    <property type="match status" value="1"/>
</dbReference>
<dbReference type="GO" id="GO:0005524">
    <property type="term" value="F:ATP binding"/>
    <property type="evidence" value="ECO:0007669"/>
    <property type="project" value="UniProtKB-KW"/>
</dbReference>
<dbReference type="InterPro" id="IPR000048">
    <property type="entry name" value="IQ_motif_EF-hand-BS"/>
</dbReference>
<dbReference type="InterPro" id="IPR003959">
    <property type="entry name" value="ATPase_AAA_core"/>
</dbReference>
<feature type="region of interest" description="Disordered" evidence="3">
    <location>
        <begin position="495"/>
        <end position="531"/>
    </location>
</feature>
<comment type="caution">
    <text evidence="5">The sequence shown here is derived from an EMBL/GenBank/DDBJ whole genome shotgun (WGS) entry which is preliminary data.</text>
</comment>
<dbReference type="OrthoDB" id="3046016at2759"/>
<dbReference type="PANTHER" id="PTHR14690:SF6">
    <property type="entry name" value="IQ AND AAA DOMAIN-CONTAINING PROTEIN 1-LIKE"/>
    <property type="match status" value="1"/>
</dbReference>
<gene>
    <name evidence="5" type="ORF">DR999_PMT19660</name>
</gene>
<reference evidence="5 6" key="1">
    <citation type="submission" date="2019-04" db="EMBL/GenBank/DDBJ databases">
        <title>Draft genome of the big-headed turtle Platysternon megacephalum.</title>
        <authorList>
            <person name="Gong S."/>
        </authorList>
    </citation>
    <scope>NUCLEOTIDE SEQUENCE [LARGE SCALE GENOMIC DNA]</scope>
    <source>
        <strain evidence="5">DO16091913</strain>
        <tissue evidence="5">Muscle</tissue>
    </source>
</reference>
<proteinExistence type="predicted"/>
<dbReference type="EMBL" id="QXTE01000402">
    <property type="protein sequence ID" value="TFJ98405.1"/>
    <property type="molecule type" value="Genomic_DNA"/>
</dbReference>
<accession>A0A4D9DLR0</accession>
<dbReference type="Proteomes" id="UP000297703">
    <property type="component" value="Unassembled WGS sequence"/>
</dbReference>
<sequence>MGPGLGAWLPELFLWREDKGAVRPQQRELWPHLQPPALRRCPALSSTYTRMWLESQAALKELLAQELPSQPPRPEKDQRLFFHMLATLFLRYTQILRCLETCYDQMVHPQKRRVLQHMLDGVMGRVLELKDEMVETELSEYHYMDDVLQDLKLTPADMQVPIPKYFVNQRAKALKERQQVLSEILARVEPSMPSGPSRPAMLRDEAVQLVQMAERMRQGRLRSKFMWEIRRDEERERRARETGAKELDREQAAICIQKVWKGCLQRRCTKLERQREMAFIGMAPDPKASGLSAAMLRAQLGEEFRRLRQADYEAEYQQALVSIREGLYEVEGPDMREEMKEQLRQWFIECHDLTGRFPEFPDEEIGGSSILFAEKTPEQVKAELDLLEAEGQKKKVKKKDKEKTKEGKQKKGKGKKQEEDEGLKLALSKFLPVISEGFTQYQTIWGNEDESDNFEQRYEPELIKAQKRKEVEKELRLQVDELMREELQRLKLAVDRDDGKSRRAKKSSKTVGGAGHSQALGSPNPRSPSRTLDSLYEELVLQGILKQAQRVQLADYTGDFCYLGTTLRMAGIEPTPSVMDIRQNIALYAILRLGSPTLHEMAPLVKSVLLAGPAGTGKKMLVHAVCTETGANLFDLSPDNLVGKYPGKAGLSMLVHVVFKVARLMQPSVIWIGNAEKTFYKKVPKEEKQADPKRLKRDLPKALKLLKPEDRVLLIGTSDKPYVADVKTLCKAYERILLLPRPDYASRYVTWQRLIKKHGGTVTTALDVSALAKLSDGYSQGHVARAVQMALTERRLLQMPKKPLRAGEFLQLLAKADPIYSEEEKTLQDWYMKTPLGKKRLKAAQESADRKEGKGKDKKGKKGKK</sequence>
<dbReference type="PROSITE" id="PS50096">
    <property type="entry name" value="IQ"/>
    <property type="match status" value="1"/>
</dbReference>
<feature type="domain" description="ATPase AAA-type core" evidence="4">
    <location>
        <begin position="608"/>
        <end position="727"/>
    </location>
</feature>
<dbReference type="PANTHER" id="PTHR14690">
    <property type="entry name" value="IQ MOTIF CONTAINING WITH AAA DOMAIN 1"/>
    <property type="match status" value="1"/>
</dbReference>
<evidence type="ECO:0000313" key="6">
    <source>
        <dbReference type="Proteomes" id="UP000297703"/>
    </source>
</evidence>
<dbReference type="Pfam" id="PF00004">
    <property type="entry name" value="AAA"/>
    <property type="match status" value="1"/>
</dbReference>
<protein>
    <submittedName>
        <fullName evidence="5">6-phosphogluconolactonase</fullName>
    </submittedName>
</protein>
<dbReference type="InterPro" id="IPR052267">
    <property type="entry name" value="N-DRC_Component"/>
</dbReference>
<dbReference type="InterPro" id="IPR027417">
    <property type="entry name" value="P-loop_NTPase"/>
</dbReference>
<feature type="region of interest" description="Disordered" evidence="3">
    <location>
        <begin position="395"/>
        <end position="421"/>
    </location>
</feature>
<evidence type="ECO:0000256" key="1">
    <source>
        <dbReference type="ARBA" id="ARBA00022741"/>
    </source>
</evidence>
<dbReference type="GO" id="GO:0016887">
    <property type="term" value="F:ATP hydrolysis activity"/>
    <property type="evidence" value="ECO:0007669"/>
    <property type="project" value="InterPro"/>
</dbReference>
<dbReference type="STRING" id="55544.A0A4D9DLR0"/>
<keyword evidence="1" id="KW-0547">Nucleotide-binding</keyword>
<evidence type="ECO:0000313" key="5">
    <source>
        <dbReference type="EMBL" id="TFJ98405.1"/>
    </source>
</evidence>
<evidence type="ECO:0000259" key="4">
    <source>
        <dbReference type="Pfam" id="PF00004"/>
    </source>
</evidence>
<name>A0A4D9DLR0_9SAUR</name>
<feature type="compositionally biased region" description="Basic and acidic residues" evidence="3">
    <location>
        <begin position="399"/>
        <end position="409"/>
    </location>
</feature>